<keyword evidence="6" id="KW-1185">Reference proteome</keyword>
<dbReference type="Gene3D" id="3.40.309.10">
    <property type="entry name" value="Aldehyde Dehydrogenase, Chain A, domain 2"/>
    <property type="match status" value="1"/>
</dbReference>
<feature type="domain" description="Aldehyde dehydrogenase" evidence="4">
    <location>
        <begin position="12"/>
        <end position="477"/>
    </location>
</feature>
<evidence type="ECO:0000313" key="5">
    <source>
        <dbReference type="EMBL" id="CAA0117374.1"/>
    </source>
</evidence>
<dbReference type="EC" id="1.2.1.5" evidence="5"/>
<dbReference type="OrthoDB" id="6882680at2"/>
<organism evidence="5 6">
    <name type="scientific">Mycolicibacterium vanbaalenii</name>
    <name type="common">Mycobacterium vanbaalenii</name>
    <dbReference type="NCBI Taxonomy" id="110539"/>
    <lineage>
        <taxon>Bacteria</taxon>
        <taxon>Bacillati</taxon>
        <taxon>Actinomycetota</taxon>
        <taxon>Actinomycetes</taxon>
        <taxon>Mycobacteriales</taxon>
        <taxon>Mycobacteriaceae</taxon>
        <taxon>Mycolicibacterium</taxon>
    </lineage>
</organism>
<evidence type="ECO:0000256" key="1">
    <source>
        <dbReference type="ARBA" id="ARBA00023002"/>
    </source>
</evidence>
<dbReference type="SUPFAM" id="SSF53720">
    <property type="entry name" value="ALDH-like"/>
    <property type="match status" value="1"/>
</dbReference>
<proteinExistence type="inferred from homology"/>
<feature type="active site" evidence="2">
    <location>
        <position position="246"/>
    </location>
</feature>
<accession>A0A5S9QH40</accession>
<evidence type="ECO:0000259" key="4">
    <source>
        <dbReference type="Pfam" id="PF00171"/>
    </source>
</evidence>
<evidence type="ECO:0000256" key="3">
    <source>
        <dbReference type="RuleBase" id="RU003345"/>
    </source>
</evidence>
<keyword evidence="1 3" id="KW-0560">Oxidoreductase</keyword>
<gene>
    <name evidence="5" type="primary">aldHT_3</name>
    <name evidence="5" type="ORF">AELLOGFF_03965</name>
</gene>
<dbReference type="InterPro" id="IPR015590">
    <property type="entry name" value="Aldehyde_DH_dom"/>
</dbReference>
<dbReference type="InterPro" id="IPR016160">
    <property type="entry name" value="Ald_DH_CS_CYS"/>
</dbReference>
<dbReference type="PROSITE" id="PS00070">
    <property type="entry name" value="ALDEHYDE_DEHYDR_CYS"/>
    <property type="match status" value="1"/>
</dbReference>
<dbReference type="Proteomes" id="UP000430146">
    <property type="component" value="Unassembled WGS sequence"/>
</dbReference>
<dbReference type="AlphaFoldDB" id="A0A5S9QH40"/>
<dbReference type="InterPro" id="IPR016161">
    <property type="entry name" value="Ald_DH/histidinol_DH"/>
</dbReference>
<name>A0A5S9QH40_MYCVN</name>
<dbReference type="EMBL" id="CACSIP010000015">
    <property type="protein sequence ID" value="CAA0117374.1"/>
    <property type="molecule type" value="Genomic_DNA"/>
</dbReference>
<dbReference type="Gene3D" id="3.40.605.10">
    <property type="entry name" value="Aldehyde Dehydrogenase, Chain A, domain 1"/>
    <property type="match status" value="1"/>
</dbReference>
<dbReference type="InterPro" id="IPR029510">
    <property type="entry name" value="Ald_DH_CS_GLU"/>
</dbReference>
<dbReference type="Pfam" id="PF00171">
    <property type="entry name" value="Aldedh"/>
    <property type="match status" value="1"/>
</dbReference>
<comment type="similarity">
    <text evidence="3">Belongs to the aldehyde dehydrogenase family.</text>
</comment>
<dbReference type="GO" id="GO:0004030">
    <property type="term" value="F:aldehyde dehydrogenase [NAD(P)+] activity"/>
    <property type="evidence" value="ECO:0007669"/>
    <property type="project" value="UniProtKB-EC"/>
</dbReference>
<sequence>MIEGANFIDGSWVPAVSGQTFTRRNPADPADVIGTFPASGPDDVRIAVDALDKAAPEWAATSPERRAAILESAAMQLESRSAQLIGELVREEGKTTAEATMEVSRTPANLRFYAAEATRCAGATYPAAGETLLYTIREPVGIVGAITPWNFPLNIPSRKLGPALAVGNPVVFKPSEVTPLMGQRLVEALLAGGLPAQAIALVQGAGPAGAAVAGDERVAALTFTGSTRVGRLLHGQVGPHRRVQLEMGGKNPVVVADDADPDRAAALIVKGAFGLSGQACTGTSRVIATAALHDAVLERVVARARALRVGPGAAADVDMGALANAEQLQKFTDYVRIGTDEGATLCCGGDTVTVAGSPGGFFVRSAVFSDAEPHMRIVTDEVFGPLLAFQRAGSLDEAIDLANATEFGLSAAIVTGDLAVAQRFARTSRSGLVKINQPTTGMAMNAPFGGYKSSSTATFKEQAGASMMEFYLNEKTVYLNPVA</sequence>
<dbReference type="RefSeq" id="WP_159230587.1">
    <property type="nucleotide sequence ID" value="NZ_CACSIP010000015.1"/>
</dbReference>
<dbReference type="PROSITE" id="PS00687">
    <property type="entry name" value="ALDEHYDE_DEHYDR_GLU"/>
    <property type="match status" value="1"/>
</dbReference>
<evidence type="ECO:0000313" key="6">
    <source>
        <dbReference type="Proteomes" id="UP000430146"/>
    </source>
</evidence>
<evidence type="ECO:0000256" key="2">
    <source>
        <dbReference type="PROSITE-ProRule" id="PRU10007"/>
    </source>
</evidence>
<reference evidence="5 6" key="1">
    <citation type="submission" date="2019-11" db="EMBL/GenBank/DDBJ databases">
        <authorList>
            <person name="Holert J."/>
        </authorList>
    </citation>
    <scope>NUCLEOTIDE SEQUENCE [LARGE SCALE GENOMIC DNA]</scope>
    <source>
        <strain evidence="5">BC8_1</strain>
    </source>
</reference>
<dbReference type="InterPro" id="IPR016162">
    <property type="entry name" value="Ald_DH_N"/>
</dbReference>
<dbReference type="PANTHER" id="PTHR11699">
    <property type="entry name" value="ALDEHYDE DEHYDROGENASE-RELATED"/>
    <property type="match status" value="1"/>
</dbReference>
<dbReference type="InterPro" id="IPR016163">
    <property type="entry name" value="Ald_DH_C"/>
</dbReference>
<protein>
    <submittedName>
        <fullName evidence="5">Aldehyde dehydrogenase, thermostable</fullName>
        <ecNumber evidence="5">1.2.1.5</ecNumber>
    </submittedName>
</protein>